<comment type="similarity">
    <text evidence="1 4">Belongs to the D-isomer specific 2-hydroxyacid dehydrogenase family.</text>
</comment>
<dbReference type="SUPFAM" id="SSF51735">
    <property type="entry name" value="NAD(P)-binding Rossmann-fold domains"/>
    <property type="match status" value="1"/>
</dbReference>
<dbReference type="RefSeq" id="WP_135152618.1">
    <property type="nucleotide sequence ID" value="NZ_SOMN01000017.1"/>
</dbReference>
<dbReference type="InterPro" id="IPR050418">
    <property type="entry name" value="D-iso_2-hydroxyacid_DH_PdxB"/>
</dbReference>
<keyword evidence="8" id="KW-1185">Reference proteome</keyword>
<dbReference type="FunFam" id="3.40.50.720:FF:000203">
    <property type="entry name" value="D-3-phosphoglycerate dehydrogenase (SerA)"/>
    <property type="match status" value="1"/>
</dbReference>
<dbReference type="PANTHER" id="PTHR43761">
    <property type="entry name" value="D-ISOMER SPECIFIC 2-HYDROXYACID DEHYDROGENASE FAMILY PROTEIN (AFU_ORTHOLOGUE AFUA_1G13630)"/>
    <property type="match status" value="1"/>
</dbReference>
<dbReference type="Proteomes" id="UP000297900">
    <property type="component" value="Unassembled WGS sequence"/>
</dbReference>
<organism evidence="7 8">
    <name type="scientific">Cohnella luojiensis</name>
    <dbReference type="NCBI Taxonomy" id="652876"/>
    <lineage>
        <taxon>Bacteria</taxon>
        <taxon>Bacillati</taxon>
        <taxon>Bacillota</taxon>
        <taxon>Bacilli</taxon>
        <taxon>Bacillales</taxon>
        <taxon>Paenibacillaceae</taxon>
        <taxon>Cohnella</taxon>
    </lineage>
</organism>
<dbReference type="SUPFAM" id="SSF52283">
    <property type="entry name" value="Formate/glycerate dehydrogenase catalytic domain-like"/>
    <property type="match status" value="1"/>
</dbReference>
<dbReference type="Gene3D" id="3.40.50.720">
    <property type="entry name" value="NAD(P)-binding Rossmann-like Domain"/>
    <property type="match status" value="2"/>
</dbReference>
<evidence type="ECO:0000256" key="3">
    <source>
        <dbReference type="ARBA" id="ARBA00023027"/>
    </source>
</evidence>
<dbReference type="PROSITE" id="PS00670">
    <property type="entry name" value="D_2_HYDROXYACID_DH_2"/>
    <property type="match status" value="1"/>
</dbReference>
<keyword evidence="3" id="KW-0520">NAD</keyword>
<evidence type="ECO:0000259" key="6">
    <source>
        <dbReference type="Pfam" id="PF02826"/>
    </source>
</evidence>
<reference evidence="7 8" key="1">
    <citation type="submission" date="2019-03" db="EMBL/GenBank/DDBJ databases">
        <title>Cohnella endophytica sp. nov., a novel endophytic bacterium isolated from bark of Sonneratia apetala.</title>
        <authorList>
            <person name="Tuo L."/>
        </authorList>
    </citation>
    <scope>NUCLEOTIDE SEQUENCE [LARGE SCALE GENOMIC DNA]</scope>
    <source>
        <strain evidence="7 8">CCTCC AB 208254</strain>
    </source>
</reference>
<comment type="caution">
    <text evidence="7">The sequence shown here is derived from an EMBL/GenBank/DDBJ whole genome shotgun (WGS) entry which is preliminary data.</text>
</comment>
<evidence type="ECO:0000256" key="1">
    <source>
        <dbReference type="ARBA" id="ARBA00005854"/>
    </source>
</evidence>
<dbReference type="Pfam" id="PF00389">
    <property type="entry name" value="2-Hacid_dh"/>
    <property type="match status" value="1"/>
</dbReference>
<dbReference type="OrthoDB" id="9805416at2"/>
<dbReference type="PANTHER" id="PTHR43761:SF1">
    <property type="entry name" value="D-ISOMER SPECIFIC 2-HYDROXYACID DEHYDROGENASE CATALYTIC DOMAIN-CONTAINING PROTEIN-RELATED"/>
    <property type="match status" value="1"/>
</dbReference>
<dbReference type="CDD" id="cd12162">
    <property type="entry name" value="2-Hacid_dh_4"/>
    <property type="match status" value="1"/>
</dbReference>
<keyword evidence="2 4" id="KW-0560">Oxidoreductase</keyword>
<proteinExistence type="inferred from homology"/>
<evidence type="ECO:0000256" key="2">
    <source>
        <dbReference type="ARBA" id="ARBA00023002"/>
    </source>
</evidence>
<protein>
    <submittedName>
        <fullName evidence="7">D-2-hydroxyacid dehydrogenase</fullName>
    </submittedName>
</protein>
<dbReference type="EMBL" id="SOMN01000017">
    <property type="protein sequence ID" value="TFE25829.1"/>
    <property type="molecule type" value="Genomic_DNA"/>
</dbReference>
<dbReference type="InterPro" id="IPR036291">
    <property type="entry name" value="NAD(P)-bd_dom_sf"/>
</dbReference>
<feature type="domain" description="D-isomer specific 2-hydroxyacid dehydrogenase catalytic" evidence="5">
    <location>
        <begin position="17"/>
        <end position="318"/>
    </location>
</feature>
<dbReference type="InterPro" id="IPR006139">
    <property type="entry name" value="D-isomer_2_OHA_DH_cat_dom"/>
</dbReference>
<evidence type="ECO:0000259" key="5">
    <source>
        <dbReference type="Pfam" id="PF00389"/>
    </source>
</evidence>
<dbReference type="PROSITE" id="PS00671">
    <property type="entry name" value="D_2_HYDROXYACID_DH_3"/>
    <property type="match status" value="1"/>
</dbReference>
<gene>
    <name evidence="7" type="ORF">E2980_13010</name>
</gene>
<name>A0A4Y8M0D8_9BACL</name>
<dbReference type="Pfam" id="PF02826">
    <property type="entry name" value="2-Hacid_dh_C"/>
    <property type="match status" value="1"/>
</dbReference>
<dbReference type="AlphaFoldDB" id="A0A4Y8M0D8"/>
<evidence type="ECO:0000313" key="8">
    <source>
        <dbReference type="Proteomes" id="UP000297900"/>
    </source>
</evidence>
<evidence type="ECO:0000313" key="7">
    <source>
        <dbReference type="EMBL" id="TFE25829.1"/>
    </source>
</evidence>
<dbReference type="InterPro" id="IPR029753">
    <property type="entry name" value="D-isomer_DH_CS"/>
</dbReference>
<dbReference type="InterPro" id="IPR006140">
    <property type="entry name" value="D-isomer_DH_NAD-bd"/>
</dbReference>
<dbReference type="GO" id="GO:0051287">
    <property type="term" value="F:NAD binding"/>
    <property type="evidence" value="ECO:0007669"/>
    <property type="project" value="InterPro"/>
</dbReference>
<feature type="domain" description="D-isomer specific 2-hydroxyacid dehydrogenase NAD-binding" evidence="6">
    <location>
        <begin position="107"/>
        <end position="288"/>
    </location>
</feature>
<sequence>MNIVVLDGMTLNPGDLDWRSLEAFGRLTVYDRTPPDRIVERAKGAQIVISNKTPLRAETLNLLPDLRYIGVLATGYDVIDTKAAAARGVVVTNVPGYGTQTVAQTVFALLLELCHHVQLHSDAVRGGEWSSSPDFSFWKTPLIELAGKTLGIVGFGRIGERAARIAEAFGMNVIAVRSNRAMPSSSDDAVRRVELNELFRVSDAVTLHCPLTLETEGMINRNSLSLMKPSAFLINTARGKLVVEQDLADALNEGIIAGAALDVLSTEPPPPDNPLLTARNCIVTPHIAWATKEARERLLATAADNVGAWLNGSPRNVVGVS</sequence>
<accession>A0A4Y8M0D8</accession>
<dbReference type="GO" id="GO:0016616">
    <property type="term" value="F:oxidoreductase activity, acting on the CH-OH group of donors, NAD or NADP as acceptor"/>
    <property type="evidence" value="ECO:0007669"/>
    <property type="project" value="InterPro"/>
</dbReference>
<evidence type="ECO:0000256" key="4">
    <source>
        <dbReference type="RuleBase" id="RU003719"/>
    </source>
</evidence>